<evidence type="ECO:0000256" key="1">
    <source>
        <dbReference type="SAM" id="Phobius"/>
    </source>
</evidence>
<reference evidence="2" key="2">
    <citation type="journal article" date="2015" name="Data Brief">
        <title>Shoot transcriptome of the giant reed, Arundo donax.</title>
        <authorList>
            <person name="Barrero R.A."/>
            <person name="Guerrero F.D."/>
            <person name="Moolhuijzen P."/>
            <person name="Goolsby J.A."/>
            <person name="Tidwell J."/>
            <person name="Bellgard S.E."/>
            <person name="Bellgard M.I."/>
        </authorList>
    </citation>
    <scope>NUCLEOTIDE SEQUENCE</scope>
    <source>
        <tissue evidence="2">Shoot tissue taken approximately 20 cm above the soil surface</tissue>
    </source>
</reference>
<keyword evidence="1" id="KW-0812">Transmembrane</keyword>
<dbReference type="EMBL" id="GBRH01253640">
    <property type="protein sequence ID" value="JAD44255.1"/>
    <property type="molecule type" value="Transcribed_RNA"/>
</dbReference>
<accession>A0A0A9A5I2</accession>
<feature type="transmembrane region" description="Helical" evidence="1">
    <location>
        <begin position="82"/>
        <end position="100"/>
    </location>
</feature>
<sequence length="103" mass="11889">MLPHLAAEGQMVYLFYKKKIEEETHPLDVIFLKMKDLRPGFVAHQLCYKPVHPKSLLVACFMTLVAPEKVVCRISPWFRRRLWSGLLGGQICIAYILVLFEAS</sequence>
<evidence type="ECO:0000313" key="2">
    <source>
        <dbReference type="EMBL" id="JAD44255.1"/>
    </source>
</evidence>
<proteinExistence type="predicted"/>
<keyword evidence="1" id="KW-0472">Membrane</keyword>
<reference evidence="2" key="1">
    <citation type="submission" date="2014-09" db="EMBL/GenBank/DDBJ databases">
        <authorList>
            <person name="Magalhaes I.L.F."/>
            <person name="Oliveira U."/>
            <person name="Santos F.R."/>
            <person name="Vidigal T.H.D.A."/>
            <person name="Brescovit A.D."/>
            <person name="Santos A.J."/>
        </authorList>
    </citation>
    <scope>NUCLEOTIDE SEQUENCE</scope>
    <source>
        <tissue evidence="2">Shoot tissue taken approximately 20 cm above the soil surface</tissue>
    </source>
</reference>
<protein>
    <submittedName>
        <fullName evidence="2">Uncharacterized protein</fullName>
    </submittedName>
</protein>
<name>A0A0A9A5I2_ARUDO</name>
<dbReference type="AlphaFoldDB" id="A0A0A9A5I2"/>
<organism evidence="2">
    <name type="scientific">Arundo donax</name>
    <name type="common">Giant reed</name>
    <name type="synonym">Donax arundinaceus</name>
    <dbReference type="NCBI Taxonomy" id="35708"/>
    <lineage>
        <taxon>Eukaryota</taxon>
        <taxon>Viridiplantae</taxon>
        <taxon>Streptophyta</taxon>
        <taxon>Embryophyta</taxon>
        <taxon>Tracheophyta</taxon>
        <taxon>Spermatophyta</taxon>
        <taxon>Magnoliopsida</taxon>
        <taxon>Liliopsida</taxon>
        <taxon>Poales</taxon>
        <taxon>Poaceae</taxon>
        <taxon>PACMAD clade</taxon>
        <taxon>Arundinoideae</taxon>
        <taxon>Arundineae</taxon>
        <taxon>Arundo</taxon>
    </lineage>
</organism>
<keyword evidence="1" id="KW-1133">Transmembrane helix</keyword>